<evidence type="ECO:0000313" key="2">
    <source>
        <dbReference type="EnsemblProtists" id="PYU1_T000414"/>
    </source>
</evidence>
<organism evidence="2 3">
    <name type="scientific">Globisporangium ultimum (strain ATCC 200006 / CBS 805.95 / DAOM BR144)</name>
    <name type="common">Pythium ultimum</name>
    <dbReference type="NCBI Taxonomy" id="431595"/>
    <lineage>
        <taxon>Eukaryota</taxon>
        <taxon>Sar</taxon>
        <taxon>Stramenopiles</taxon>
        <taxon>Oomycota</taxon>
        <taxon>Peronosporomycetes</taxon>
        <taxon>Pythiales</taxon>
        <taxon>Pythiaceae</taxon>
        <taxon>Globisporangium</taxon>
    </lineage>
</organism>
<dbReference type="InParanoid" id="K3W623"/>
<dbReference type="Proteomes" id="UP000019132">
    <property type="component" value="Unassembled WGS sequence"/>
</dbReference>
<protein>
    <submittedName>
        <fullName evidence="2">Uncharacterized protein</fullName>
    </submittedName>
</protein>
<reference evidence="2" key="3">
    <citation type="submission" date="2015-02" db="UniProtKB">
        <authorList>
            <consortium name="EnsemblProtists"/>
        </authorList>
    </citation>
    <scope>IDENTIFICATION</scope>
    <source>
        <strain evidence="2">DAOM BR144</strain>
    </source>
</reference>
<evidence type="ECO:0000256" key="1">
    <source>
        <dbReference type="SAM" id="MobiDB-lite"/>
    </source>
</evidence>
<reference evidence="3" key="2">
    <citation type="submission" date="2010-04" db="EMBL/GenBank/DDBJ databases">
        <authorList>
            <person name="Buell R."/>
            <person name="Hamilton J."/>
            <person name="Hostetler J."/>
        </authorList>
    </citation>
    <scope>NUCLEOTIDE SEQUENCE [LARGE SCALE GENOMIC DNA]</scope>
    <source>
        <strain evidence="3">DAOM:BR144</strain>
    </source>
</reference>
<proteinExistence type="predicted"/>
<sequence length="211" mass="23419">MEQQSPEPPSVEHPATHTASPIVTLGNIANVNAVEVRADGIYRSSNQLEVVKAVSRTPSAHLNAEKTPTEAEEELTAAVNEVALEKGAVQSPDDAEKPEPQSQQQENDTFVAEDTLTQVHQFLIAKILNEKQLKRYFPPLVQRIVDHFHLDAQAKHEDVSLDVQSSLCLLEQLFLTVGRASPFQDIYTAEKEEMLDQLALQSARRSEEQAC</sequence>
<dbReference type="eggNOG" id="ENOG502RF18">
    <property type="taxonomic scope" value="Eukaryota"/>
</dbReference>
<keyword evidence="3" id="KW-1185">Reference proteome</keyword>
<evidence type="ECO:0000313" key="3">
    <source>
        <dbReference type="Proteomes" id="UP000019132"/>
    </source>
</evidence>
<dbReference type="HOGENOM" id="CLU_1307063_0_0_1"/>
<dbReference type="VEuPathDB" id="FungiDB:PYU1_G000414"/>
<accession>K3W623</accession>
<dbReference type="AlphaFoldDB" id="K3W623"/>
<name>K3W623_GLOUD</name>
<reference evidence="3" key="1">
    <citation type="journal article" date="2010" name="Genome Biol.">
        <title>Genome sequence of the necrotrophic plant pathogen Pythium ultimum reveals original pathogenicity mechanisms and effector repertoire.</title>
        <authorList>
            <person name="Levesque C.A."/>
            <person name="Brouwer H."/>
            <person name="Cano L."/>
            <person name="Hamilton J.P."/>
            <person name="Holt C."/>
            <person name="Huitema E."/>
            <person name="Raffaele S."/>
            <person name="Robideau G.P."/>
            <person name="Thines M."/>
            <person name="Win J."/>
            <person name="Zerillo M.M."/>
            <person name="Beakes G.W."/>
            <person name="Boore J.L."/>
            <person name="Busam D."/>
            <person name="Dumas B."/>
            <person name="Ferriera S."/>
            <person name="Fuerstenberg S.I."/>
            <person name="Gachon C.M."/>
            <person name="Gaulin E."/>
            <person name="Govers F."/>
            <person name="Grenville-Briggs L."/>
            <person name="Horner N."/>
            <person name="Hostetler J."/>
            <person name="Jiang R.H."/>
            <person name="Johnson J."/>
            <person name="Krajaejun T."/>
            <person name="Lin H."/>
            <person name="Meijer H.J."/>
            <person name="Moore B."/>
            <person name="Morris P."/>
            <person name="Phuntmart V."/>
            <person name="Puiu D."/>
            <person name="Shetty J."/>
            <person name="Stajich J.E."/>
            <person name="Tripathy S."/>
            <person name="Wawra S."/>
            <person name="van West P."/>
            <person name="Whitty B.R."/>
            <person name="Coutinho P.M."/>
            <person name="Henrissat B."/>
            <person name="Martin F."/>
            <person name="Thomas P.D."/>
            <person name="Tyler B.M."/>
            <person name="De Vries R.P."/>
            <person name="Kamoun S."/>
            <person name="Yandell M."/>
            <person name="Tisserat N."/>
            <person name="Buell C.R."/>
        </authorList>
    </citation>
    <scope>NUCLEOTIDE SEQUENCE</scope>
    <source>
        <strain evidence="3">DAOM:BR144</strain>
    </source>
</reference>
<feature type="compositionally biased region" description="Pro residues" evidence="1">
    <location>
        <begin position="1"/>
        <end position="11"/>
    </location>
</feature>
<dbReference type="EnsemblProtists" id="PYU1_T000414">
    <property type="protein sequence ID" value="PYU1_T000414"/>
    <property type="gene ID" value="PYU1_G000414"/>
</dbReference>
<dbReference type="EMBL" id="GL376636">
    <property type="status" value="NOT_ANNOTATED_CDS"/>
    <property type="molecule type" value="Genomic_DNA"/>
</dbReference>
<feature type="region of interest" description="Disordered" evidence="1">
    <location>
        <begin position="1"/>
        <end position="21"/>
    </location>
</feature>